<dbReference type="STRING" id="1236220.SAMN04488112_11582"/>
<protein>
    <submittedName>
        <fullName evidence="2">Uncharacterized membrane protein YesL</fullName>
    </submittedName>
</protein>
<dbReference type="InterPro" id="IPR006938">
    <property type="entry name" value="DUF624"/>
</dbReference>
<sequence>MEIGGWAGRLIQVGDGLFRLCTLNLLWLGFTLLGGGVFGLFPATAALYTVIRKWLREGEGVPIFSTFWRAYREGFWRLNGMMGIYALMFSALILDFRLLAVMEGSLDWIRPILITISVICWVSLLYLFPLVVHVRLRFFQYMIQSVLITLARPLESVLLAGAALLCYALFVWLPGLVPFLGGSLPALLLFVIACRTFRVLEGRGSEREEVTG</sequence>
<dbReference type="Proteomes" id="UP000199387">
    <property type="component" value="Unassembled WGS sequence"/>
</dbReference>
<keyword evidence="1" id="KW-0472">Membrane</keyword>
<keyword evidence="3" id="KW-1185">Reference proteome</keyword>
<gene>
    <name evidence="2" type="ORF">SAMN04488112_11582</name>
</gene>
<evidence type="ECO:0000313" key="2">
    <source>
        <dbReference type="EMBL" id="SDC75411.1"/>
    </source>
</evidence>
<dbReference type="OrthoDB" id="2182676at2"/>
<dbReference type="RefSeq" id="WP_091571289.1">
    <property type="nucleotide sequence ID" value="NZ_FMZA01000015.1"/>
</dbReference>
<feature type="transmembrane region" description="Helical" evidence="1">
    <location>
        <begin position="82"/>
        <end position="102"/>
    </location>
</feature>
<evidence type="ECO:0000256" key="1">
    <source>
        <dbReference type="SAM" id="Phobius"/>
    </source>
</evidence>
<proteinExistence type="predicted"/>
<dbReference type="AlphaFoldDB" id="A0A1G6P623"/>
<reference evidence="2 3" key="1">
    <citation type="submission" date="2016-10" db="EMBL/GenBank/DDBJ databases">
        <authorList>
            <person name="de Groot N.N."/>
        </authorList>
    </citation>
    <scope>NUCLEOTIDE SEQUENCE [LARGE SCALE GENOMIC DNA]</scope>
    <source>
        <strain evidence="2 3">DSM 45514</strain>
    </source>
</reference>
<evidence type="ECO:0000313" key="3">
    <source>
        <dbReference type="Proteomes" id="UP000199387"/>
    </source>
</evidence>
<keyword evidence="1" id="KW-1133">Transmembrane helix</keyword>
<dbReference type="Pfam" id="PF04854">
    <property type="entry name" value="DUF624"/>
    <property type="match status" value="1"/>
</dbReference>
<keyword evidence="1" id="KW-0812">Transmembrane</keyword>
<organism evidence="2 3">
    <name type="scientific">Melghirimyces thermohalophilus</name>
    <dbReference type="NCBI Taxonomy" id="1236220"/>
    <lineage>
        <taxon>Bacteria</taxon>
        <taxon>Bacillati</taxon>
        <taxon>Bacillota</taxon>
        <taxon>Bacilli</taxon>
        <taxon>Bacillales</taxon>
        <taxon>Thermoactinomycetaceae</taxon>
        <taxon>Melghirimyces</taxon>
    </lineage>
</organism>
<dbReference type="EMBL" id="FMZA01000015">
    <property type="protein sequence ID" value="SDC75411.1"/>
    <property type="molecule type" value="Genomic_DNA"/>
</dbReference>
<feature type="transmembrane region" description="Helical" evidence="1">
    <location>
        <begin position="153"/>
        <end position="173"/>
    </location>
</feature>
<name>A0A1G6P623_9BACL</name>
<feature type="transmembrane region" description="Helical" evidence="1">
    <location>
        <begin position="25"/>
        <end position="48"/>
    </location>
</feature>
<feature type="transmembrane region" description="Helical" evidence="1">
    <location>
        <begin position="108"/>
        <end position="132"/>
    </location>
</feature>
<feature type="transmembrane region" description="Helical" evidence="1">
    <location>
        <begin position="179"/>
        <end position="197"/>
    </location>
</feature>
<accession>A0A1G6P623</accession>